<name>A0A2Z5G303_9BACT</name>
<dbReference type="InterPro" id="IPR005814">
    <property type="entry name" value="Aminotrans_3"/>
</dbReference>
<dbReference type="GO" id="GO:0008483">
    <property type="term" value="F:transaminase activity"/>
    <property type="evidence" value="ECO:0007669"/>
    <property type="project" value="UniProtKB-KW"/>
</dbReference>
<organism evidence="11 12">
    <name type="scientific">Acidisarcina polymorpha</name>
    <dbReference type="NCBI Taxonomy" id="2211140"/>
    <lineage>
        <taxon>Bacteria</taxon>
        <taxon>Pseudomonadati</taxon>
        <taxon>Acidobacteriota</taxon>
        <taxon>Terriglobia</taxon>
        <taxon>Terriglobales</taxon>
        <taxon>Acidobacteriaceae</taxon>
        <taxon>Acidisarcina</taxon>
    </lineage>
</organism>
<dbReference type="PANTHER" id="PTHR43713">
    <property type="entry name" value="GLUTAMATE-1-SEMIALDEHYDE 2,1-AMINOMUTASE"/>
    <property type="match status" value="1"/>
</dbReference>
<dbReference type="EMBL" id="CP030840">
    <property type="protein sequence ID" value="AXC13057.1"/>
    <property type="molecule type" value="Genomic_DNA"/>
</dbReference>
<dbReference type="EC" id="5.4.3.8" evidence="4"/>
<evidence type="ECO:0000256" key="10">
    <source>
        <dbReference type="RuleBase" id="RU003560"/>
    </source>
</evidence>
<dbReference type="Proteomes" id="UP000253606">
    <property type="component" value="Chromosome"/>
</dbReference>
<dbReference type="CDD" id="cd00610">
    <property type="entry name" value="OAT_like"/>
    <property type="match status" value="1"/>
</dbReference>
<keyword evidence="8" id="KW-0627">Porphyrin biosynthesis</keyword>
<evidence type="ECO:0000256" key="4">
    <source>
        <dbReference type="ARBA" id="ARBA00012143"/>
    </source>
</evidence>
<evidence type="ECO:0000256" key="1">
    <source>
        <dbReference type="ARBA" id="ARBA00001933"/>
    </source>
</evidence>
<dbReference type="FunFam" id="3.40.640.10:FF:000021">
    <property type="entry name" value="Glutamate-1-semialdehyde 2,1-aminomutase"/>
    <property type="match status" value="1"/>
</dbReference>
<dbReference type="AlphaFoldDB" id="A0A2Z5G303"/>
<accession>A0A2Z5G303</accession>
<dbReference type="GO" id="GO:0030170">
    <property type="term" value="F:pyridoxal phosphate binding"/>
    <property type="evidence" value="ECO:0007669"/>
    <property type="project" value="InterPro"/>
</dbReference>
<dbReference type="InterPro" id="IPR015421">
    <property type="entry name" value="PyrdxlP-dep_Trfase_major"/>
</dbReference>
<dbReference type="InterPro" id="IPR049704">
    <property type="entry name" value="Aminotrans_3_PPA_site"/>
</dbReference>
<evidence type="ECO:0000313" key="11">
    <source>
        <dbReference type="EMBL" id="AXC13057.1"/>
    </source>
</evidence>
<dbReference type="RefSeq" id="WP_114208143.1">
    <property type="nucleotide sequence ID" value="NZ_CP030840.1"/>
</dbReference>
<evidence type="ECO:0000256" key="6">
    <source>
        <dbReference type="ARBA" id="ARBA00022898"/>
    </source>
</evidence>
<dbReference type="OrthoDB" id="9807885at2"/>
<sequence length="456" mass="50542">MHTLLEKELATYESRTPSSREALKKAQPRMPLGVASNFRSYEPWPLYIKDAKGTHIHDLDGNEYIDFNLCFGALMAGHCHPAVVRAVQERLETGTMYGMPHTLEFDLADEICQRFPMDQVRFGSSGTEVTMHAIRLARGFTGRDKIIKMEGAYHGVHDSVLVSMKPKPELAGPDDRPTQVPAASGVPMDTVKNTLIAQFNDLAAVQRLFAENPGQIACIIVEPIMMNIGVCMPEEGYLEGLRDICTREGALLIFDEVKTGAKLGRGGACEYFNIKADLITLAKSIGGGFPLAAFAASKSVMDMIAQHKVFHAGTYATNPLVMAAGLATFREVLTPDGYAHVAKISDALVDGYNQVLKSTSIEAYVECAGANGALLFYPKRIRNFREWQKVDINLWKLYWFGMINQGVMAQPYWWDEQWTISMVHSLADVDQHLTAFEKIAPAIEQMQAETKLQTVS</sequence>
<evidence type="ECO:0000256" key="5">
    <source>
        <dbReference type="ARBA" id="ARBA00015416"/>
    </source>
</evidence>
<dbReference type="GO" id="GO:0042286">
    <property type="term" value="F:glutamate-1-semialdehyde 2,1-aminomutase activity"/>
    <property type="evidence" value="ECO:0007669"/>
    <property type="project" value="UniProtKB-EC"/>
</dbReference>
<dbReference type="PROSITE" id="PS00600">
    <property type="entry name" value="AA_TRANSFER_CLASS_3"/>
    <property type="match status" value="1"/>
</dbReference>
<comment type="pathway">
    <text evidence="2">Porphyrin-containing compound metabolism; protoporphyrin-IX biosynthesis; 5-aminolevulinate from L-glutamyl-tRNA(Glu): step 2/2.</text>
</comment>
<evidence type="ECO:0000256" key="3">
    <source>
        <dbReference type="ARBA" id="ARBA00008981"/>
    </source>
</evidence>
<comment type="similarity">
    <text evidence="3">Belongs to the class-III pyridoxal-phosphate-dependent aminotransferase family. HemL subfamily.</text>
</comment>
<keyword evidence="6 10" id="KW-0663">Pyridoxal phosphate</keyword>
<keyword evidence="7" id="KW-0413">Isomerase</keyword>
<evidence type="ECO:0000256" key="8">
    <source>
        <dbReference type="ARBA" id="ARBA00023244"/>
    </source>
</evidence>
<dbReference type="SUPFAM" id="SSF53383">
    <property type="entry name" value="PLP-dependent transferases"/>
    <property type="match status" value="1"/>
</dbReference>
<keyword evidence="11" id="KW-0808">Transferase</keyword>
<dbReference type="PANTHER" id="PTHR43713:SF3">
    <property type="entry name" value="GLUTAMATE-1-SEMIALDEHYDE 2,1-AMINOMUTASE 1, CHLOROPLASTIC-RELATED"/>
    <property type="match status" value="1"/>
</dbReference>
<gene>
    <name evidence="11" type="ORF">ACPOL_3778</name>
</gene>
<dbReference type="InterPro" id="IPR015422">
    <property type="entry name" value="PyrdxlP-dep_Trfase_small"/>
</dbReference>
<protein>
    <recommendedName>
        <fullName evidence="5">Glutamate-1-semialdehyde 2,1-aminomutase</fullName>
        <ecNumber evidence="4">5.4.3.8</ecNumber>
    </recommendedName>
    <alternativeName>
        <fullName evidence="9">Glutamate-1-semialdehyde aminotransferase</fullName>
    </alternativeName>
</protein>
<dbReference type="Gene3D" id="3.90.1150.10">
    <property type="entry name" value="Aspartate Aminotransferase, domain 1"/>
    <property type="match status" value="1"/>
</dbReference>
<reference evidence="11 12" key="1">
    <citation type="journal article" date="2018" name="Front. Microbiol.">
        <title>Hydrolytic Capabilities as a Key to Environmental Success: Chitinolytic and Cellulolytic Acidobacteria From Acidic Sub-arctic Soils and Boreal Peatlands.</title>
        <authorList>
            <person name="Belova S.E."/>
            <person name="Ravin N.V."/>
            <person name="Pankratov T.A."/>
            <person name="Rakitin A.L."/>
            <person name="Ivanova A.A."/>
            <person name="Beletsky A.V."/>
            <person name="Mardanov A.V."/>
            <person name="Sinninghe Damste J.S."/>
            <person name="Dedysh S.N."/>
        </authorList>
    </citation>
    <scope>NUCLEOTIDE SEQUENCE [LARGE SCALE GENOMIC DNA]</scope>
    <source>
        <strain evidence="11 12">SBC82</strain>
    </source>
</reference>
<dbReference type="KEGG" id="abas:ACPOL_3778"/>
<keyword evidence="12" id="KW-1185">Reference proteome</keyword>
<dbReference type="InterPro" id="IPR015424">
    <property type="entry name" value="PyrdxlP-dep_Trfase"/>
</dbReference>
<dbReference type="GO" id="GO:0006779">
    <property type="term" value="P:porphyrin-containing compound biosynthetic process"/>
    <property type="evidence" value="ECO:0007669"/>
    <property type="project" value="UniProtKB-KW"/>
</dbReference>
<comment type="cofactor">
    <cofactor evidence="1">
        <name>pyridoxal 5'-phosphate</name>
        <dbReference type="ChEBI" id="CHEBI:597326"/>
    </cofactor>
</comment>
<evidence type="ECO:0000313" key="12">
    <source>
        <dbReference type="Proteomes" id="UP000253606"/>
    </source>
</evidence>
<evidence type="ECO:0000256" key="7">
    <source>
        <dbReference type="ARBA" id="ARBA00023235"/>
    </source>
</evidence>
<keyword evidence="11" id="KW-0032">Aminotransferase</keyword>
<evidence type="ECO:0000256" key="9">
    <source>
        <dbReference type="ARBA" id="ARBA00031365"/>
    </source>
</evidence>
<dbReference type="Gene3D" id="3.40.640.10">
    <property type="entry name" value="Type I PLP-dependent aspartate aminotransferase-like (Major domain)"/>
    <property type="match status" value="1"/>
</dbReference>
<dbReference type="NCBIfam" id="NF000818">
    <property type="entry name" value="PRK00062.1"/>
    <property type="match status" value="1"/>
</dbReference>
<dbReference type="Pfam" id="PF00202">
    <property type="entry name" value="Aminotran_3"/>
    <property type="match status" value="1"/>
</dbReference>
<evidence type="ECO:0000256" key="2">
    <source>
        <dbReference type="ARBA" id="ARBA00004819"/>
    </source>
</evidence>
<proteinExistence type="inferred from homology"/>